<dbReference type="InterPro" id="IPR023214">
    <property type="entry name" value="HAD_sf"/>
</dbReference>
<dbReference type="SFLD" id="SFLDG01129">
    <property type="entry name" value="C1.5:_HAD__Beta-PGM__Phosphata"/>
    <property type="match status" value="1"/>
</dbReference>
<evidence type="ECO:0000313" key="2">
    <source>
        <dbReference type="EMBL" id="TWS27774.1"/>
    </source>
</evidence>
<reference evidence="2 3" key="1">
    <citation type="submission" date="2019-06" db="EMBL/GenBank/DDBJ databases">
        <title>Tsukamurella conjunctivitidis sp. nov., Tsukamurella assacharolytica sp. nov. and Tsukamurella sputae sp. nov. isolated from patients with conjunctivitis, bacteraemia (lymphoma) and respiratory infection (sputum) in Hong Kong.</title>
        <authorList>
            <person name="Teng J.L.L."/>
            <person name="Lee H.H."/>
            <person name="Fong J.Y.H."/>
            <person name="Fok K.M.N."/>
            <person name="Lau S.K.P."/>
            <person name="Woo P.C.Y."/>
        </authorList>
    </citation>
    <scope>NUCLEOTIDE SEQUENCE [LARGE SCALE GENOMIC DNA]</scope>
    <source>
        <strain evidence="2 3">HKU72</strain>
    </source>
</reference>
<dbReference type="InterPro" id="IPR041492">
    <property type="entry name" value="HAD_2"/>
</dbReference>
<dbReference type="PANTHER" id="PTHR43434:SF1">
    <property type="entry name" value="PHOSPHOGLYCOLATE PHOSPHATASE"/>
    <property type="match status" value="1"/>
</dbReference>
<dbReference type="Gene3D" id="1.10.150.240">
    <property type="entry name" value="Putative phosphatase, domain 2"/>
    <property type="match status" value="1"/>
</dbReference>
<keyword evidence="3" id="KW-1185">Reference proteome</keyword>
<organism evidence="2 3">
    <name type="scientific">Tsukamurella conjunctivitidis</name>
    <dbReference type="NCBI Taxonomy" id="2592068"/>
    <lineage>
        <taxon>Bacteria</taxon>
        <taxon>Bacillati</taxon>
        <taxon>Actinomycetota</taxon>
        <taxon>Actinomycetes</taxon>
        <taxon>Mycobacteriales</taxon>
        <taxon>Tsukamurellaceae</taxon>
        <taxon>Tsukamurella</taxon>
    </lineage>
</organism>
<dbReference type="GO" id="GO:0005829">
    <property type="term" value="C:cytosol"/>
    <property type="evidence" value="ECO:0007669"/>
    <property type="project" value="TreeGrafter"/>
</dbReference>
<dbReference type="GO" id="GO:0006281">
    <property type="term" value="P:DNA repair"/>
    <property type="evidence" value="ECO:0007669"/>
    <property type="project" value="TreeGrafter"/>
</dbReference>
<dbReference type="GO" id="GO:0008967">
    <property type="term" value="F:phosphoglycolate phosphatase activity"/>
    <property type="evidence" value="ECO:0007669"/>
    <property type="project" value="TreeGrafter"/>
</dbReference>
<name>A0A5C5RYA2_9ACTN</name>
<sequence>MWHLLPHDRSNTNPSRPADTAHAEAGPDAGRLVRPDPGRRGDVRRRPVSGPVTVGRHRCRHRRLRVGRGIGVPRVAPPSGVVLRGARGGHGRRAGAPERRRLRVDALPGRWPDYGEPDPLGILRGRSRHQQRLHPRHLAPVALGAVFTIGFDLDLTLIDSRQRILTAAQRAFADLGHAVDDAPLLPHMGVPIDVVAREVVPGIDGERFLRRYRLHYDTDTTTPVPVLPGAEELLAAIRAAGGTSVVVSAKQQAAAERAVADAGLDVTAVVGGHFGERKGEALRRFGNVRAYLGDHVEDASAARAAGCPFIGVTTGEFDDDALTRAGAACTVGHLADVVALLPGYARR</sequence>
<evidence type="ECO:0000313" key="3">
    <source>
        <dbReference type="Proteomes" id="UP000319375"/>
    </source>
</evidence>
<dbReference type="Pfam" id="PF13419">
    <property type="entry name" value="HAD_2"/>
    <property type="match status" value="1"/>
</dbReference>
<dbReference type="EMBL" id="VIGX01000010">
    <property type="protein sequence ID" value="TWS27774.1"/>
    <property type="molecule type" value="Genomic_DNA"/>
</dbReference>
<dbReference type="AlphaFoldDB" id="A0A5C5RYA2"/>
<dbReference type="Gene3D" id="3.40.50.1000">
    <property type="entry name" value="HAD superfamily/HAD-like"/>
    <property type="match status" value="1"/>
</dbReference>
<dbReference type="SFLD" id="SFLDS00003">
    <property type="entry name" value="Haloacid_Dehalogenase"/>
    <property type="match status" value="1"/>
</dbReference>
<dbReference type="InterPro" id="IPR036412">
    <property type="entry name" value="HAD-like_sf"/>
</dbReference>
<dbReference type="PANTHER" id="PTHR43434">
    <property type="entry name" value="PHOSPHOGLYCOLATE PHOSPHATASE"/>
    <property type="match status" value="1"/>
</dbReference>
<dbReference type="InterPro" id="IPR050155">
    <property type="entry name" value="HAD-like_hydrolase_sf"/>
</dbReference>
<comment type="caution">
    <text evidence="2">The sequence shown here is derived from an EMBL/GenBank/DDBJ whole genome shotgun (WGS) entry which is preliminary data.</text>
</comment>
<protein>
    <submittedName>
        <fullName evidence="2">HAD family hydrolase</fullName>
    </submittedName>
</protein>
<accession>A0A5C5RYA2</accession>
<dbReference type="SUPFAM" id="SSF56784">
    <property type="entry name" value="HAD-like"/>
    <property type="match status" value="1"/>
</dbReference>
<feature type="region of interest" description="Disordered" evidence="1">
    <location>
        <begin position="1"/>
        <end position="55"/>
    </location>
</feature>
<feature type="compositionally biased region" description="Basic and acidic residues" evidence="1">
    <location>
        <begin position="31"/>
        <end position="45"/>
    </location>
</feature>
<gene>
    <name evidence="2" type="ORF">FK530_16610</name>
</gene>
<proteinExistence type="predicted"/>
<evidence type="ECO:0000256" key="1">
    <source>
        <dbReference type="SAM" id="MobiDB-lite"/>
    </source>
</evidence>
<dbReference type="Proteomes" id="UP000319375">
    <property type="component" value="Unassembled WGS sequence"/>
</dbReference>
<feature type="compositionally biased region" description="Basic and acidic residues" evidence="1">
    <location>
        <begin position="1"/>
        <end position="10"/>
    </location>
</feature>
<dbReference type="InterPro" id="IPR023198">
    <property type="entry name" value="PGP-like_dom2"/>
</dbReference>
<keyword evidence="2" id="KW-0378">Hydrolase</keyword>